<proteinExistence type="predicted"/>
<reference evidence="7 8" key="1">
    <citation type="submission" date="2020-04" db="EMBL/GenBank/DDBJ databases">
        <title>MicrobeNet Type strains.</title>
        <authorList>
            <person name="Nicholson A.C."/>
        </authorList>
    </citation>
    <scope>NUCLEOTIDE SEQUENCE [LARGE SCALE GENOMIC DNA]</scope>
    <source>
        <strain evidence="7 8">ATCC BAA-788</strain>
    </source>
</reference>
<evidence type="ECO:0000256" key="1">
    <source>
        <dbReference type="ARBA" id="ARBA00004196"/>
    </source>
</evidence>
<comment type="subcellular location">
    <subcellularLocation>
        <location evidence="1">Cell envelope</location>
    </subcellularLocation>
</comment>
<dbReference type="RefSeq" id="WP_168630540.1">
    <property type="nucleotide sequence ID" value="NZ_BONL01000006.1"/>
</dbReference>
<accession>A0A7X6KW62</accession>
<keyword evidence="4" id="KW-0186">Copper</keyword>
<protein>
    <submittedName>
        <fullName evidence="7">Copper resistance protein CopC</fullName>
    </submittedName>
</protein>
<dbReference type="PANTHER" id="PTHR34820">
    <property type="entry name" value="INNER MEMBRANE PROTEIN YEBZ"/>
    <property type="match status" value="1"/>
</dbReference>
<organism evidence="7 8">
    <name type="scientific">Cellulomonas denverensis</name>
    <dbReference type="NCBI Taxonomy" id="264297"/>
    <lineage>
        <taxon>Bacteria</taxon>
        <taxon>Bacillati</taxon>
        <taxon>Actinomycetota</taxon>
        <taxon>Actinomycetes</taxon>
        <taxon>Micrococcales</taxon>
        <taxon>Cellulomonadaceae</taxon>
        <taxon>Cellulomonas</taxon>
    </lineage>
</organism>
<dbReference type="Gene3D" id="2.60.40.1220">
    <property type="match status" value="1"/>
</dbReference>
<dbReference type="GO" id="GO:0005886">
    <property type="term" value="C:plasma membrane"/>
    <property type="evidence" value="ECO:0007669"/>
    <property type="project" value="TreeGrafter"/>
</dbReference>
<dbReference type="SUPFAM" id="SSF81296">
    <property type="entry name" value="E set domains"/>
    <property type="match status" value="1"/>
</dbReference>
<dbReference type="Pfam" id="PF04234">
    <property type="entry name" value="CopC"/>
    <property type="match status" value="1"/>
</dbReference>
<dbReference type="Proteomes" id="UP000581206">
    <property type="component" value="Unassembled WGS sequence"/>
</dbReference>
<dbReference type="PANTHER" id="PTHR34820:SF4">
    <property type="entry name" value="INNER MEMBRANE PROTEIN YEBZ"/>
    <property type="match status" value="1"/>
</dbReference>
<evidence type="ECO:0000259" key="6">
    <source>
        <dbReference type="Pfam" id="PF04234"/>
    </source>
</evidence>
<evidence type="ECO:0000313" key="7">
    <source>
        <dbReference type="EMBL" id="NKY23401.1"/>
    </source>
</evidence>
<dbReference type="AlphaFoldDB" id="A0A7X6KW62"/>
<keyword evidence="5" id="KW-0472">Membrane</keyword>
<keyword evidence="8" id="KW-1185">Reference proteome</keyword>
<dbReference type="GO" id="GO:0005507">
    <property type="term" value="F:copper ion binding"/>
    <property type="evidence" value="ECO:0007669"/>
    <property type="project" value="InterPro"/>
</dbReference>
<dbReference type="GO" id="GO:0042597">
    <property type="term" value="C:periplasmic space"/>
    <property type="evidence" value="ECO:0007669"/>
    <property type="project" value="InterPro"/>
</dbReference>
<evidence type="ECO:0000256" key="4">
    <source>
        <dbReference type="ARBA" id="ARBA00023008"/>
    </source>
</evidence>
<name>A0A7X6KW62_9CELL</name>
<sequence length="222" mass="22139">MSTLSRAAVATPSRPAVARTAATLAVALLGLVLIVLGAPRAAAHNALVSSDPADGSTVATAPEQITLVFNEPAQELGSELVVTAPDGRAVGDGPVQLADTSVIQPLTGDLPAGTYTVSWRVTSADGHPIDGTLTFTAEAATTVGVDPGASAEPEVTTQATEDASPIAEPIDATPAPDAIAEDEDAGLAAGAIVAIVVGVLALAAVVTFVVHERRKAKADQDK</sequence>
<dbReference type="InterPro" id="IPR014755">
    <property type="entry name" value="Cu-Rt/internalin_Ig-like"/>
</dbReference>
<comment type="caution">
    <text evidence="7">The sequence shown here is derived from an EMBL/GenBank/DDBJ whole genome shotgun (WGS) entry which is preliminary data.</text>
</comment>
<evidence type="ECO:0000256" key="5">
    <source>
        <dbReference type="SAM" id="Phobius"/>
    </source>
</evidence>
<dbReference type="GO" id="GO:0030313">
    <property type="term" value="C:cell envelope"/>
    <property type="evidence" value="ECO:0007669"/>
    <property type="project" value="UniProtKB-SubCell"/>
</dbReference>
<dbReference type="InterPro" id="IPR032694">
    <property type="entry name" value="CopC/D"/>
</dbReference>
<evidence type="ECO:0000313" key="8">
    <source>
        <dbReference type="Proteomes" id="UP000581206"/>
    </source>
</evidence>
<feature type="transmembrane region" description="Helical" evidence="5">
    <location>
        <begin position="187"/>
        <end position="210"/>
    </location>
</feature>
<evidence type="ECO:0000256" key="2">
    <source>
        <dbReference type="ARBA" id="ARBA00022723"/>
    </source>
</evidence>
<dbReference type="GO" id="GO:0046688">
    <property type="term" value="P:response to copper ion"/>
    <property type="evidence" value="ECO:0007669"/>
    <property type="project" value="InterPro"/>
</dbReference>
<feature type="domain" description="CopC" evidence="6">
    <location>
        <begin position="44"/>
        <end position="136"/>
    </location>
</feature>
<dbReference type="InterPro" id="IPR007348">
    <property type="entry name" value="CopC_dom"/>
</dbReference>
<gene>
    <name evidence="7" type="ORF">HGA03_12080</name>
</gene>
<keyword evidence="5" id="KW-0812">Transmembrane</keyword>
<keyword evidence="5" id="KW-1133">Transmembrane helix</keyword>
<dbReference type="GO" id="GO:0006825">
    <property type="term" value="P:copper ion transport"/>
    <property type="evidence" value="ECO:0007669"/>
    <property type="project" value="InterPro"/>
</dbReference>
<dbReference type="EMBL" id="JAAXOX010000006">
    <property type="protein sequence ID" value="NKY23401.1"/>
    <property type="molecule type" value="Genomic_DNA"/>
</dbReference>
<dbReference type="InterPro" id="IPR014756">
    <property type="entry name" value="Ig_E-set"/>
</dbReference>
<keyword evidence="3" id="KW-0732">Signal</keyword>
<evidence type="ECO:0000256" key="3">
    <source>
        <dbReference type="ARBA" id="ARBA00022729"/>
    </source>
</evidence>
<keyword evidence="2" id="KW-0479">Metal-binding</keyword>